<comment type="cofactor">
    <cofactor evidence="1 6">
        <name>Zn(2+)</name>
        <dbReference type="ChEBI" id="CHEBI:29105"/>
    </cofactor>
</comment>
<reference evidence="9" key="1">
    <citation type="journal article" date="2019" name="Int. J. Syst. Evol. Microbiol.">
        <title>The Global Catalogue of Microorganisms (GCM) 10K type strain sequencing project: providing services to taxonomists for standard genome sequencing and annotation.</title>
        <authorList>
            <consortium name="The Broad Institute Genomics Platform"/>
            <consortium name="The Broad Institute Genome Sequencing Center for Infectious Disease"/>
            <person name="Wu L."/>
            <person name="Ma J."/>
        </authorList>
    </citation>
    <scope>NUCLEOTIDE SEQUENCE [LARGE SCALE GENOMIC DNA]</scope>
    <source>
        <strain evidence="9">CGMCC 1.15772</strain>
    </source>
</reference>
<dbReference type="InterPro" id="IPR002328">
    <property type="entry name" value="ADH_Zn_CS"/>
</dbReference>
<dbReference type="Gene3D" id="3.40.50.720">
    <property type="entry name" value="NAD(P)-binding Rossmann-like Domain"/>
    <property type="match status" value="1"/>
</dbReference>
<dbReference type="SMART" id="SM00829">
    <property type="entry name" value="PKS_ER"/>
    <property type="match status" value="1"/>
</dbReference>
<gene>
    <name evidence="8" type="ORF">ACFQRL_09335</name>
</gene>
<dbReference type="InterPro" id="IPR013149">
    <property type="entry name" value="ADH-like_C"/>
</dbReference>
<dbReference type="Pfam" id="PF00107">
    <property type="entry name" value="ADH_zinc_N"/>
    <property type="match status" value="1"/>
</dbReference>
<dbReference type="Proteomes" id="UP001596507">
    <property type="component" value="Unassembled WGS sequence"/>
</dbReference>
<dbReference type="InterPro" id="IPR013154">
    <property type="entry name" value="ADH-like_N"/>
</dbReference>
<sequence length="369" mass="38659">MSIESTAVLFDGPGTEPYFGTVTVREPRGSEVLLRMTAAGVCHSDLHVVNGDWPYDHRLALGHEGTGVVAQVGPDVTDLEVGDHVLLSWFATCGGCPACIEGETWLCSRSSTVVNGAPDGQTPLTAPDGRDVRPYLGVGTFSEYVLAGRRSVVKIPADFPADVAALIGCSILTGYGAVVNTAAMPIGQRALVAGCGGVGQAILMSLGLVHAETIIAVDVSETQLDLALDLGATHALDANDPDLVERVQEISGGGVDYAFDAIGRPGTAALLPSLVRQGGASVLVGMPRRDATAPIPTWPIVAMNQRILGCNYGSSNIQIDFPRIVGLYRSGRLDLDRLVGRRIPHSRTVQALFDLPTHTGGRTVVDFSA</sequence>
<dbReference type="InterPro" id="IPR036291">
    <property type="entry name" value="NAD(P)-bd_dom_sf"/>
</dbReference>
<dbReference type="Pfam" id="PF08240">
    <property type="entry name" value="ADH_N"/>
    <property type="match status" value="1"/>
</dbReference>
<evidence type="ECO:0000256" key="1">
    <source>
        <dbReference type="ARBA" id="ARBA00001947"/>
    </source>
</evidence>
<accession>A0ABW2HD24</accession>
<dbReference type="RefSeq" id="WP_262874087.1">
    <property type="nucleotide sequence ID" value="NZ_BAABKW010000012.1"/>
</dbReference>
<evidence type="ECO:0000313" key="9">
    <source>
        <dbReference type="Proteomes" id="UP001596507"/>
    </source>
</evidence>
<comment type="similarity">
    <text evidence="2 6">Belongs to the zinc-containing alcohol dehydrogenase family.</text>
</comment>
<dbReference type="SUPFAM" id="SSF50129">
    <property type="entry name" value="GroES-like"/>
    <property type="match status" value="1"/>
</dbReference>
<dbReference type="PANTHER" id="PTHR43350:SF21">
    <property type="entry name" value="S-NITROSOMYCOTHIOL REDUCTASE MSCR"/>
    <property type="match status" value="1"/>
</dbReference>
<dbReference type="PROSITE" id="PS00059">
    <property type="entry name" value="ADH_ZINC"/>
    <property type="match status" value="1"/>
</dbReference>
<keyword evidence="4 6" id="KW-0862">Zinc</keyword>
<keyword evidence="3 6" id="KW-0479">Metal-binding</keyword>
<evidence type="ECO:0000256" key="5">
    <source>
        <dbReference type="ARBA" id="ARBA00023002"/>
    </source>
</evidence>
<dbReference type="EMBL" id="JBHTBE010000002">
    <property type="protein sequence ID" value="MFC7269159.1"/>
    <property type="molecule type" value="Genomic_DNA"/>
</dbReference>
<proteinExistence type="inferred from homology"/>
<evidence type="ECO:0000313" key="8">
    <source>
        <dbReference type="EMBL" id="MFC7269159.1"/>
    </source>
</evidence>
<dbReference type="InterPro" id="IPR020843">
    <property type="entry name" value="ER"/>
</dbReference>
<evidence type="ECO:0000256" key="6">
    <source>
        <dbReference type="RuleBase" id="RU361277"/>
    </source>
</evidence>
<keyword evidence="5" id="KW-0560">Oxidoreductase</keyword>
<protein>
    <submittedName>
        <fullName evidence="8">Alcohol dehydrogenase catalytic domain-containing protein</fullName>
    </submittedName>
</protein>
<name>A0ABW2HD24_9MICO</name>
<evidence type="ECO:0000256" key="4">
    <source>
        <dbReference type="ARBA" id="ARBA00022833"/>
    </source>
</evidence>
<dbReference type="PANTHER" id="PTHR43350">
    <property type="entry name" value="NAD-DEPENDENT ALCOHOL DEHYDROGENASE"/>
    <property type="match status" value="1"/>
</dbReference>
<dbReference type="InterPro" id="IPR011032">
    <property type="entry name" value="GroES-like_sf"/>
</dbReference>
<evidence type="ECO:0000256" key="3">
    <source>
        <dbReference type="ARBA" id="ARBA00022723"/>
    </source>
</evidence>
<dbReference type="Gene3D" id="3.90.180.10">
    <property type="entry name" value="Medium-chain alcohol dehydrogenases, catalytic domain"/>
    <property type="match status" value="1"/>
</dbReference>
<organism evidence="8 9">
    <name type="scientific">Microbacterium fluvii</name>
    <dbReference type="NCBI Taxonomy" id="415215"/>
    <lineage>
        <taxon>Bacteria</taxon>
        <taxon>Bacillati</taxon>
        <taxon>Actinomycetota</taxon>
        <taxon>Actinomycetes</taxon>
        <taxon>Micrococcales</taxon>
        <taxon>Microbacteriaceae</taxon>
        <taxon>Microbacterium</taxon>
    </lineage>
</organism>
<evidence type="ECO:0000256" key="2">
    <source>
        <dbReference type="ARBA" id="ARBA00008072"/>
    </source>
</evidence>
<dbReference type="SUPFAM" id="SSF51735">
    <property type="entry name" value="NAD(P)-binding Rossmann-fold domains"/>
    <property type="match status" value="1"/>
</dbReference>
<comment type="caution">
    <text evidence="8">The sequence shown here is derived from an EMBL/GenBank/DDBJ whole genome shotgun (WGS) entry which is preliminary data.</text>
</comment>
<feature type="domain" description="Enoyl reductase (ER)" evidence="7">
    <location>
        <begin position="14"/>
        <end position="365"/>
    </location>
</feature>
<keyword evidence="9" id="KW-1185">Reference proteome</keyword>
<evidence type="ECO:0000259" key="7">
    <source>
        <dbReference type="SMART" id="SM00829"/>
    </source>
</evidence>